<keyword evidence="3" id="KW-1185">Reference proteome</keyword>
<sequence>MILRLKFEKMGDIAYVSHRDLINVMSRSIRRAGILVKYSEGFNPHAKTSFSPALSLGVESRAEYMDMEVEDDSISCEEVLQRLNNSVPRGLRFLSVIRIERSDSLSAIITHSEYKILIDKQAVEEQILSKAVELIRDEEALFIQKRNKRKEFKEVDVRDMIIKPEYLPLEHDYLISVVLQNSSQGGLKPDDFMEIISRYSNTKIEDYRCLKTRSFSNHSGAMVALD</sequence>
<accession>A0ABV9QL27</accession>
<gene>
    <name evidence="2" type="ORF">ACFO4R_04625</name>
</gene>
<dbReference type="RefSeq" id="WP_379787868.1">
    <property type="nucleotide sequence ID" value="NZ_JBHSHL010000014.1"/>
</dbReference>
<feature type="domain" description="DUF2344" evidence="1">
    <location>
        <begin position="3"/>
        <end position="189"/>
    </location>
</feature>
<dbReference type="InterPro" id="IPR018768">
    <property type="entry name" value="DUF2344"/>
</dbReference>
<dbReference type="Pfam" id="PF10105">
    <property type="entry name" value="DUF2344"/>
    <property type="match status" value="1"/>
</dbReference>
<name>A0ABV9QL27_9FIRM</name>
<evidence type="ECO:0000313" key="3">
    <source>
        <dbReference type="Proteomes" id="UP001595916"/>
    </source>
</evidence>
<organism evidence="2 3">
    <name type="scientific">Filifactor villosus</name>
    <dbReference type="NCBI Taxonomy" id="29374"/>
    <lineage>
        <taxon>Bacteria</taxon>
        <taxon>Bacillati</taxon>
        <taxon>Bacillota</taxon>
        <taxon>Clostridia</taxon>
        <taxon>Peptostreptococcales</taxon>
        <taxon>Filifactoraceae</taxon>
        <taxon>Filifactor</taxon>
    </lineage>
</organism>
<evidence type="ECO:0000313" key="2">
    <source>
        <dbReference type="EMBL" id="MFC4804361.1"/>
    </source>
</evidence>
<dbReference type="EMBL" id="JBHSHL010000014">
    <property type="protein sequence ID" value="MFC4804361.1"/>
    <property type="molecule type" value="Genomic_DNA"/>
</dbReference>
<evidence type="ECO:0000259" key="1">
    <source>
        <dbReference type="Pfam" id="PF10105"/>
    </source>
</evidence>
<dbReference type="Proteomes" id="UP001595916">
    <property type="component" value="Unassembled WGS sequence"/>
</dbReference>
<proteinExistence type="predicted"/>
<dbReference type="NCBIfam" id="TIGR03936">
    <property type="entry name" value="sam_1_link_chp"/>
    <property type="match status" value="1"/>
</dbReference>
<reference evidence="3" key="1">
    <citation type="journal article" date="2019" name="Int. J. Syst. Evol. Microbiol.">
        <title>The Global Catalogue of Microorganisms (GCM) 10K type strain sequencing project: providing services to taxonomists for standard genome sequencing and annotation.</title>
        <authorList>
            <consortium name="The Broad Institute Genomics Platform"/>
            <consortium name="The Broad Institute Genome Sequencing Center for Infectious Disease"/>
            <person name="Wu L."/>
            <person name="Ma J."/>
        </authorList>
    </citation>
    <scope>NUCLEOTIDE SEQUENCE [LARGE SCALE GENOMIC DNA]</scope>
    <source>
        <strain evidence="3">CCUG 46385</strain>
    </source>
</reference>
<protein>
    <submittedName>
        <fullName evidence="2">TIGR03936 family radical SAM-associated protein</fullName>
    </submittedName>
</protein>
<comment type="caution">
    <text evidence="2">The sequence shown here is derived from an EMBL/GenBank/DDBJ whole genome shotgun (WGS) entry which is preliminary data.</text>
</comment>